<dbReference type="PROSITE" id="PS00717">
    <property type="entry name" value="SIGMA54_1"/>
    <property type="match status" value="1"/>
</dbReference>
<dbReference type="GO" id="GO:0016987">
    <property type="term" value="F:sigma factor activity"/>
    <property type="evidence" value="ECO:0007669"/>
    <property type="project" value="UniProtKB-KW"/>
</dbReference>
<evidence type="ECO:0000256" key="7">
    <source>
        <dbReference type="ARBA" id="ARBA00023125"/>
    </source>
</evidence>
<evidence type="ECO:0000256" key="2">
    <source>
        <dbReference type="ARBA" id="ARBA00022478"/>
    </source>
</evidence>
<dbReference type="Pfam" id="PF00309">
    <property type="entry name" value="Sigma54_AID"/>
    <property type="match status" value="1"/>
</dbReference>
<accession>A0AAC9J281</accession>
<dbReference type="GO" id="GO:0000428">
    <property type="term" value="C:DNA-directed RNA polymerase complex"/>
    <property type="evidence" value="ECO:0007669"/>
    <property type="project" value="UniProtKB-KW"/>
</dbReference>
<keyword evidence="7" id="KW-0238">DNA-binding</keyword>
<dbReference type="InterPro" id="IPR007634">
    <property type="entry name" value="RNA_pol_sigma_54_DNA-bd"/>
</dbReference>
<dbReference type="GO" id="GO:0006352">
    <property type="term" value="P:DNA-templated transcription initiation"/>
    <property type="evidence" value="ECO:0007669"/>
    <property type="project" value="InterPro"/>
</dbReference>
<evidence type="ECO:0000256" key="3">
    <source>
        <dbReference type="ARBA" id="ARBA00022679"/>
    </source>
</evidence>
<feature type="domain" description="RNA polymerase sigma factor 54 DNA-binding" evidence="9">
    <location>
        <begin position="282"/>
        <end position="438"/>
    </location>
</feature>
<dbReference type="PROSITE" id="PS50044">
    <property type="entry name" value="SIGMA54_3"/>
    <property type="match status" value="1"/>
</dbReference>
<dbReference type="GO" id="GO:0016779">
    <property type="term" value="F:nucleotidyltransferase activity"/>
    <property type="evidence" value="ECO:0007669"/>
    <property type="project" value="UniProtKB-KW"/>
</dbReference>
<dbReference type="Gene3D" id="1.10.10.1330">
    <property type="entry name" value="RNA polymerase sigma-54 factor, core-binding domain"/>
    <property type="match status" value="1"/>
</dbReference>
<dbReference type="InterPro" id="IPR007046">
    <property type="entry name" value="RNA_pol_sigma_54_core-bd"/>
</dbReference>
<sequence length="441" mass="50547">MIMELGLFQKQTMNLVMTTELRQSIALLQYSALELSHFIQEHATENPLIELEEQTLGLDNYYGESSSASRTVNTQDNNFNPLSTIASKNSNRCEDLLEQVNYLSITKQEQKIMKYIILNLDDHGYIPMQDRKIAEDLCISTEKVAKVIDKLQQLEPIGVGARNLKECLTIQAKHYYPDNPLLTCVIAEYLDLLADKKWQELGKLLNISKEELSELANLITSLHPRPYSASVDSETQILYPDVSIEKVNGEYSITFHDPFMPKVRLNEAYLHLKQTQSNAGAFIRENYHKYKWLIKSIEQRKTTIINITKAIVERQQPFLEKGFTHLKPMTLKEIADQIGMHESTISRATSNKVIRTPIGCFEMRKLFTGKIAGDNGTEASATQIKLRLKQLIQQENRKRPLSDQKLADHFKKNGITISRRTIAKYREELNILSSSKRKTIG</sequence>
<dbReference type="Pfam" id="PF04963">
    <property type="entry name" value="Sigma54_CBD"/>
    <property type="match status" value="1"/>
</dbReference>
<dbReference type="PRINTS" id="PR00045">
    <property type="entry name" value="SIGMA54FCT"/>
</dbReference>
<gene>
    <name evidence="11" type="ORF">BME96_14570</name>
</gene>
<evidence type="ECO:0000256" key="6">
    <source>
        <dbReference type="ARBA" id="ARBA00023082"/>
    </source>
</evidence>
<keyword evidence="3" id="KW-0808">Transferase</keyword>
<dbReference type="PROSITE" id="PS00718">
    <property type="entry name" value="SIGMA54_2"/>
    <property type="match status" value="1"/>
</dbReference>
<evidence type="ECO:0000256" key="1">
    <source>
        <dbReference type="ARBA" id="ARBA00008798"/>
    </source>
</evidence>
<dbReference type="NCBIfam" id="TIGR02395">
    <property type="entry name" value="rpoN_sigma"/>
    <property type="match status" value="1"/>
</dbReference>
<dbReference type="KEGG" id="vhl:BME96_14570"/>
<name>A0AAC9J281_VIRHA</name>
<evidence type="ECO:0000259" key="9">
    <source>
        <dbReference type="Pfam" id="PF04552"/>
    </source>
</evidence>
<dbReference type="GO" id="GO:0001216">
    <property type="term" value="F:DNA-binding transcription activator activity"/>
    <property type="evidence" value="ECO:0007669"/>
    <property type="project" value="InterPro"/>
</dbReference>
<keyword evidence="5" id="KW-0805">Transcription regulation</keyword>
<dbReference type="AlphaFoldDB" id="A0AAC9J281"/>
<evidence type="ECO:0000313" key="11">
    <source>
        <dbReference type="EMBL" id="APC49339.1"/>
    </source>
</evidence>
<dbReference type="Gene3D" id="1.10.10.60">
    <property type="entry name" value="Homeodomain-like"/>
    <property type="match status" value="1"/>
</dbReference>
<dbReference type="PANTHER" id="PTHR32248:SF4">
    <property type="entry name" value="RNA POLYMERASE SIGMA-54 FACTOR"/>
    <property type="match status" value="1"/>
</dbReference>
<reference evidence="11 12" key="1">
    <citation type="submission" date="2016-11" db="EMBL/GenBank/DDBJ databases">
        <title>Complete genome sequencing of Virgibacillus halodenitrificans PDB-F2.</title>
        <authorList>
            <person name="Sun Z."/>
            <person name="Zhou Y."/>
            <person name="Li H."/>
        </authorList>
    </citation>
    <scope>NUCLEOTIDE SEQUENCE [LARGE SCALE GENOMIC DNA]</scope>
    <source>
        <strain evidence="11 12">PDB-F2</strain>
    </source>
</reference>
<keyword evidence="6" id="KW-0731">Sigma factor</keyword>
<dbReference type="GO" id="GO:0003677">
    <property type="term" value="F:DNA binding"/>
    <property type="evidence" value="ECO:0007669"/>
    <property type="project" value="UniProtKB-KW"/>
</dbReference>
<organism evidence="11 12">
    <name type="scientific">Virgibacillus halodenitrificans</name>
    <name type="common">Bacillus halodenitrificans</name>
    <dbReference type="NCBI Taxonomy" id="1482"/>
    <lineage>
        <taxon>Bacteria</taxon>
        <taxon>Bacillati</taxon>
        <taxon>Bacillota</taxon>
        <taxon>Bacilli</taxon>
        <taxon>Bacillales</taxon>
        <taxon>Bacillaceae</taxon>
        <taxon>Virgibacillus</taxon>
    </lineage>
</organism>
<evidence type="ECO:0000256" key="5">
    <source>
        <dbReference type="ARBA" id="ARBA00023015"/>
    </source>
</evidence>
<proteinExistence type="inferred from homology"/>
<dbReference type="Proteomes" id="UP000182945">
    <property type="component" value="Chromosome"/>
</dbReference>
<evidence type="ECO:0000256" key="4">
    <source>
        <dbReference type="ARBA" id="ARBA00022695"/>
    </source>
</evidence>
<evidence type="ECO:0000256" key="8">
    <source>
        <dbReference type="ARBA" id="ARBA00023163"/>
    </source>
</evidence>
<dbReference type="PANTHER" id="PTHR32248">
    <property type="entry name" value="RNA POLYMERASE SIGMA-54 FACTOR"/>
    <property type="match status" value="1"/>
</dbReference>
<keyword evidence="2" id="KW-0240">DNA-directed RNA polymerase</keyword>
<evidence type="ECO:0000259" key="10">
    <source>
        <dbReference type="Pfam" id="PF04963"/>
    </source>
</evidence>
<dbReference type="InterPro" id="IPR038709">
    <property type="entry name" value="RpoN_core-bd_sf"/>
</dbReference>
<keyword evidence="8" id="KW-0804">Transcription</keyword>
<dbReference type="InterPro" id="IPR000394">
    <property type="entry name" value="RNA_pol_sigma_54"/>
</dbReference>
<dbReference type="EMBL" id="CP017962">
    <property type="protein sequence ID" value="APC49339.1"/>
    <property type="molecule type" value="Genomic_DNA"/>
</dbReference>
<feature type="domain" description="RNA polymerase sigma factor 54 core-binding" evidence="10">
    <location>
        <begin position="85"/>
        <end position="269"/>
    </location>
</feature>
<keyword evidence="4" id="KW-0548">Nucleotidyltransferase</keyword>
<protein>
    <submittedName>
        <fullName evidence="11">RNA polymerase sigma-54 factor</fullName>
    </submittedName>
</protein>
<comment type="similarity">
    <text evidence="1">Belongs to the sigma-54 factor family.</text>
</comment>
<dbReference type="Pfam" id="PF04552">
    <property type="entry name" value="Sigma54_DBD"/>
    <property type="match status" value="1"/>
</dbReference>
<dbReference type="PIRSF" id="PIRSF000774">
    <property type="entry name" value="RpoN"/>
    <property type="match status" value="1"/>
</dbReference>
<evidence type="ECO:0000313" key="12">
    <source>
        <dbReference type="Proteomes" id="UP000182945"/>
    </source>
</evidence>